<dbReference type="GeneID" id="64980609"/>
<dbReference type="Gene3D" id="1.10.630.10">
    <property type="entry name" value="Cytochrome P450"/>
    <property type="match status" value="1"/>
</dbReference>
<accession>A0A7R8ATX2</accession>
<sequence length="495" mass="55195">MISDIASLPLSTPILIAATGALLVLYYLVPALLSPLRDVKGPALARYTRLWELYQNWQGQLEHVTVALHKEHGPIVRLAPNRYSIGDPSAIRTIYGPGSKFSKSDYYKPFGGPFTDHKDVFSETSNEKHAVERRKTSNMYAMSSLVSYEPFVDKVNGEFMAALASHAQHGREFDLFTWMQFYAFDVIGEITFGRSFGLIREGEDKTGLLHAAHVASIGYGSMAGLVPEVHPWYLWLQNVFPIDSHLKVIQRAIEQQIRTRTKGESCSDRKDFLAKCIELNSAGKLNQFTMNNVVGANLGAGSDTTGISMTAIIYYLMKNPHSLQKLRDEIDTAIIEGNLSNPATFQQGQKLSYLQATIKEALRLHAAVGQILSRVVPEGGAQLAGRHFPKGTVVGVNAWVVHSDESIWGKGVYEFRPERWLVPKEKLAFLEQHFLAFGAGARTCIGKNISLLEMTKLLPQLVRRFDFASVDDADWTTSSGWFVKQSLQVKVTERT</sequence>
<dbReference type="GO" id="GO:0016705">
    <property type="term" value="F:oxidoreductase activity, acting on paired donors, with incorporation or reduction of molecular oxygen"/>
    <property type="evidence" value="ECO:0007669"/>
    <property type="project" value="InterPro"/>
</dbReference>
<gene>
    <name evidence="11" type="ORF">APUU_80915S</name>
</gene>
<keyword evidence="10" id="KW-0812">Transmembrane</keyword>
<evidence type="ECO:0000313" key="11">
    <source>
        <dbReference type="EMBL" id="BCS30612.1"/>
    </source>
</evidence>
<evidence type="ECO:0000256" key="6">
    <source>
        <dbReference type="ARBA" id="ARBA00023004"/>
    </source>
</evidence>
<evidence type="ECO:0008006" key="13">
    <source>
        <dbReference type="Google" id="ProtNLM"/>
    </source>
</evidence>
<dbReference type="Pfam" id="PF00067">
    <property type="entry name" value="p450"/>
    <property type="match status" value="1"/>
</dbReference>
<dbReference type="InterPro" id="IPR017972">
    <property type="entry name" value="Cyt_P450_CS"/>
</dbReference>
<evidence type="ECO:0000256" key="8">
    <source>
        <dbReference type="PIRSR" id="PIRSR602401-1"/>
    </source>
</evidence>
<keyword evidence="12" id="KW-1185">Reference proteome</keyword>
<dbReference type="PROSITE" id="PS00086">
    <property type="entry name" value="CYTOCHROME_P450"/>
    <property type="match status" value="1"/>
</dbReference>
<evidence type="ECO:0000256" key="3">
    <source>
        <dbReference type="ARBA" id="ARBA00022617"/>
    </source>
</evidence>
<keyword evidence="3 8" id="KW-0349">Heme</keyword>
<comment type="cofactor">
    <cofactor evidence="1 8">
        <name>heme</name>
        <dbReference type="ChEBI" id="CHEBI:30413"/>
    </cofactor>
</comment>
<comment type="similarity">
    <text evidence="2 9">Belongs to the cytochrome P450 family.</text>
</comment>
<dbReference type="RefSeq" id="XP_041562798.1">
    <property type="nucleotide sequence ID" value="XM_041697249.1"/>
</dbReference>
<dbReference type="PANTHER" id="PTHR24305">
    <property type="entry name" value="CYTOCHROME P450"/>
    <property type="match status" value="1"/>
</dbReference>
<keyword evidence="4 8" id="KW-0479">Metal-binding</keyword>
<proteinExistence type="inferred from homology"/>
<dbReference type="SUPFAM" id="SSF48264">
    <property type="entry name" value="Cytochrome P450"/>
    <property type="match status" value="1"/>
</dbReference>
<dbReference type="InterPro" id="IPR001128">
    <property type="entry name" value="Cyt_P450"/>
</dbReference>
<dbReference type="KEGG" id="apuu:APUU_80915S"/>
<dbReference type="GO" id="GO:0020037">
    <property type="term" value="F:heme binding"/>
    <property type="evidence" value="ECO:0007669"/>
    <property type="project" value="InterPro"/>
</dbReference>
<protein>
    <recommendedName>
        <fullName evidence="13">Cytochrome P450</fullName>
    </recommendedName>
</protein>
<feature type="binding site" description="axial binding residue" evidence="8">
    <location>
        <position position="444"/>
    </location>
    <ligand>
        <name>heme</name>
        <dbReference type="ChEBI" id="CHEBI:30413"/>
    </ligand>
    <ligandPart>
        <name>Fe</name>
        <dbReference type="ChEBI" id="CHEBI:18248"/>
    </ligandPart>
</feature>
<dbReference type="OrthoDB" id="3934656at2759"/>
<keyword evidence="10" id="KW-0472">Membrane</keyword>
<evidence type="ECO:0000256" key="4">
    <source>
        <dbReference type="ARBA" id="ARBA00022723"/>
    </source>
</evidence>
<reference evidence="11" key="2">
    <citation type="submission" date="2021-02" db="EMBL/GenBank/DDBJ databases">
        <title>Aspergillus puulaauensis MK2 genome sequence.</title>
        <authorList>
            <person name="Futagami T."/>
            <person name="Mori K."/>
            <person name="Kadooka C."/>
            <person name="Tanaka T."/>
        </authorList>
    </citation>
    <scope>NUCLEOTIDE SEQUENCE</scope>
    <source>
        <strain evidence="11">MK2</strain>
    </source>
</reference>
<dbReference type="InterPro" id="IPR050121">
    <property type="entry name" value="Cytochrome_P450_monoxygenase"/>
</dbReference>
<dbReference type="GO" id="GO:0005506">
    <property type="term" value="F:iron ion binding"/>
    <property type="evidence" value="ECO:0007669"/>
    <property type="project" value="InterPro"/>
</dbReference>
<dbReference type="Proteomes" id="UP000654913">
    <property type="component" value="Chromosome 8"/>
</dbReference>
<dbReference type="GO" id="GO:0004497">
    <property type="term" value="F:monooxygenase activity"/>
    <property type="evidence" value="ECO:0007669"/>
    <property type="project" value="UniProtKB-KW"/>
</dbReference>
<dbReference type="PRINTS" id="PR00463">
    <property type="entry name" value="EP450I"/>
</dbReference>
<evidence type="ECO:0000313" key="12">
    <source>
        <dbReference type="Proteomes" id="UP000654913"/>
    </source>
</evidence>
<keyword evidence="10" id="KW-1133">Transmembrane helix</keyword>
<dbReference type="AlphaFoldDB" id="A0A7R8ATX2"/>
<evidence type="ECO:0000256" key="5">
    <source>
        <dbReference type="ARBA" id="ARBA00023002"/>
    </source>
</evidence>
<feature type="transmembrane region" description="Helical" evidence="10">
    <location>
        <begin position="12"/>
        <end position="33"/>
    </location>
</feature>
<evidence type="ECO:0000256" key="2">
    <source>
        <dbReference type="ARBA" id="ARBA00010617"/>
    </source>
</evidence>
<keyword evidence="5 9" id="KW-0560">Oxidoreductase</keyword>
<dbReference type="InterPro" id="IPR036396">
    <property type="entry name" value="Cyt_P450_sf"/>
</dbReference>
<dbReference type="EMBL" id="AP024450">
    <property type="protein sequence ID" value="BCS30612.1"/>
    <property type="molecule type" value="Genomic_DNA"/>
</dbReference>
<dbReference type="FunFam" id="1.10.630.10:FF:000050">
    <property type="entry name" value="Cytochrome P450 monooxygenase"/>
    <property type="match status" value="1"/>
</dbReference>
<evidence type="ECO:0000256" key="10">
    <source>
        <dbReference type="SAM" id="Phobius"/>
    </source>
</evidence>
<reference evidence="11" key="1">
    <citation type="submission" date="2021-01" db="EMBL/GenBank/DDBJ databases">
        <authorList>
            <consortium name="Aspergillus puulaauensis MK2 genome sequencing consortium"/>
            <person name="Kazuki M."/>
            <person name="Futagami T."/>
        </authorList>
    </citation>
    <scope>NUCLEOTIDE SEQUENCE</scope>
    <source>
        <strain evidence="11">MK2</strain>
    </source>
</reference>
<evidence type="ECO:0000256" key="9">
    <source>
        <dbReference type="RuleBase" id="RU000461"/>
    </source>
</evidence>
<keyword evidence="6 8" id="KW-0408">Iron</keyword>
<evidence type="ECO:0000256" key="7">
    <source>
        <dbReference type="ARBA" id="ARBA00023033"/>
    </source>
</evidence>
<evidence type="ECO:0000256" key="1">
    <source>
        <dbReference type="ARBA" id="ARBA00001971"/>
    </source>
</evidence>
<organism evidence="11 12">
    <name type="scientific">Aspergillus puulaauensis</name>
    <dbReference type="NCBI Taxonomy" id="1220207"/>
    <lineage>
        <taxon>Eukaryota</taxon>
        <taxon>Fungi</taxon>
        <taxon>Dikarya</taxon>
        <taxon>Ascomycota</taxon>
        <taxon>Pezizomycotina</taxon>
        <taxon>Eurotiomycetes</taxon>
        <taxon>Eurotiomycetidae</taxon>
        <taxon>Eurotiales</taxon>
        <taxon>Aspergillaceae</taxon>
        <taxon>Aspergillus</taxon>
    </lineage>
</organism>
<dbReference type="InterPro" id="IPR002401">
    <property type="entry name" value="Cyt_P450_E_grp-I"/>
</dbReference>
<keyword evidence="7 9" id="KW-0503">Monooxygenase</keyword>
<dbReference type="CDD" id="cd11060">
    <property type="entry name" value="CYP57A1-like"/>
    <property type="match status" value="1"/>
</dbReference>
<dbReference type="PANTHER" id="PTHR24305:SF190">
    <property type="entry name" value="P450, PUTATIVE (EUROFUNG)-RELATED"/>
    <property type="match status" value="1"/>
</dbReference>
<name>A0A7R8ATX2_9EURO</name>
<dbReference type="PRINTS" id="PR00385">
    <property type="entry name" value="P450"/>
</dbReference>